<dbReference type="EMBL" id="JAWDKD010000021">
    <property type="protein sequence ID" value="MDV0447660.1"/>
    <property type="molecule type" value="Genomic_DNA"/>
</dbReference>
<keyword evidence="2" id="KW-1185">Reference proteome</keyword>
<name>A0AAE4MJC9_9EURY</name>
<evidence type="ECO:0000313" key="2">
    <source>
        <dbReference type="Proteomes" id="UP001271789"/>
    </source>
</evidence>
<dbReference type="Gene3D" id="1.10.3290.10">
    <property type="entry name" value="Fido-like domain"/>
    <property type="match status" value="1"/>
</dbReference>
<evidence type="ECO:0000313" key="1">
    <source>
        <dbReference type="EMBL" id="MDV0447660.1"/>
    </source>
</evidence>
<dbReference type="Proteomes" id="UP001271789">
    <property type="component" value="Unassembled WGS sequence"/>
</dbReference>
<reference evidence="1" key="1">
    <citation type="submission" date="2023-06" db="EMBL/GenBank/DDBJ databases">
        <title>Genome sequence of Methanosarcinaceae archaeon Ag5.</title>
        <authorList>
            <person name="Protasov E."/>
            <person name="Platt K."/>
            <person name="Poehlein A."/>
            <person name="Daniel R."/>
            <person name="Brune A."/>
        </authorList>
    </citation>
    <scope>NUCLEOTIDE SEQUENCE</scope>
    <source>
        <strain evidence="1">Ag5</strain>
    </source>
</reference>
<accession>A0AAE4MJC9</accession>
<dbReference type="AlphaFoldDB" id="A0AAE4MJC9"/>
<organism evidence="1 2">
    <name type="scientific">Methanolapillus africanus</name>
    <dbReference type="NCBI Taxonomy" id="3028297"/>
    <lineage>
        <taxon>Archaea</taxon>
        <taxon>Methanobacteriati</taxon>
        <taxon>Methanobacteriota</taxon>
        <taxon>Stenosarchaea group</taxon>
        <taxon>Methanomicrobia</taxon>
        <taxon>Methanosarcinales</taxon>
        <taxon>Methanosarcinaceae</taxon>
        <taxon>Methanolapillus</taxon>
    </lineage>
</organism>
<proteinExistence type="predicted"/>
<sequence>MKYSTKSGDPYCYPDSTVLMNKFNITDLGHLQEIESEITYVKLAQLQKTPFKDKFDLRYL</sequence>
<protein>
    <submittedName>
        <fullName evidence="1">Uncharacterized protein</fullName>
    </submittedName>
</protein>
<gene>
    <name evidence="1" type="ORF">MsAg5_15710</name>
</gene>
<dbReference type="InterPro" id="IPR036597">
    <property type="entry name" value="Fido-like_dom_sf"/>
</dbReference>
<comment type="caution">
    <text evidence="1">The sequence shown here is derived from an EMBL/GenBank/DDBJ whole genome shotgun (WGS) entry which is preliminary data.</text>
</comment>